<keyword evidence="2" id="KW-1185">Reference proteome</keyword>
<proteinExistence type="predicted"/>
<dbReference type="RefSeq" id="WP_367721794.1">
    <property type="nucleotide sequence ID" value="NZ_JBFOCH010000006.1"/>
</dbReference>
<reference evidence="1 2" key="1">
    <citation type="submission" date="2024-06" db="EMBL/GenBank/DDBJ databases">
        <authorList>
            <person name="Tuo L."/>
        </authorList>
    </citation>
    <scope>NUCLEOTIDE SEQUENCE [LARGE SCALE GENOMIC DNA]</scope>
    <source>
        <strain evidence="1 2">ZMM04-5</strain>
    </source>
</reference>
<name>A0ABV3QUI7_9HYPH</name>
<evidence type="ECO:0008006" key="3">
    <source>
        <dbReference type="Google" id="ProtNLM"/>
    </source>
</evidence>
<dbReference type="EMBL" id="JBFOCI010000001">
    <property type="protein sequence ID" value="MEW9804741.1"/>
    <property type="molecule type" value="Genomic_DNA"/>
</dbReference>
<organism evidence="1 2">
    <name type="scientific">Mesorhizobium marinum</name>
    <dbReference type="NCBI Taxonomy" id="3228790"/>
    <lineage>
        <taxon>Bacteria</taxon>
        <taxon>Pseudomonadati</taxon>
        <taxon>Pseudomonadota</taxon>
        <taxon>Alphaproteobacteria</taxon>
        <taxon>Hyphomicrobiales</taxon>
        <taxon>Phyllobacteriaceae</taxon>
        <taxon>Mesorhizobium</taxon>
    </lineage>
</organism>
<sequence>MAADLILLVVPDTAFRRSLEFALEADGFAVDSHAGTEPAFASPSAAAAACAIVDDAAVTDWSPASLQFLRFGRPVLILAGPFREVPELRRVSVVTKPFLGAPLIDAVRQATSGAA</sequence>
<evidence type="ECO:0000313" key="2">
    <source>
        <dbReference type="Proteomes" id="UP001556196"/>
    </source>
</evidence>
<dbReference type="InterPro" id="IPR011006">
    <property type="entry name" value="CheY-like_superfamily"/>
</dbReference>
<protein>
    <recommendedName>
        <fullName evidence="3">Transcriptional regulator</fullName>
    </recommendedName>
</protein>
<dbReference type="SUPFAM" id="SSF52172">
    <property type="entry name" value="CheY-like"/>
    <property type="match status" value="1"/>
</dbReference>
<comment type="caution">
    <text evidence="1">The sequence shown here is derived from an EMBL/GenBank/DDBJ whole genome shotgun (WGS) entry which is preliminary data.</text>
</comment>
<gene>
    <name evidence="1" type="ORF">ABUE31_01925</name>
</gene>
<dbReference type="Proteomes" id="UP001556196">
    <property type="component" value="Unassembled WGS sequence"/>
</dbReference>
<evidence type="ECO:0000313" key="1">
    <source>
        <dbReference type="EMBL" id="MEW9804741.1"/>
    </source>
</evidence>
<accession>A0ABV3QUI7</accession>